<protein>
    <submittedName>
        <fullName evidence="2">Transposase</fullName>
    </submittedName>
</protein>
<dbReference type="STRING" id="351656.Xvie_03997"/>
<evidence type="ECO:0000256" key="1">
    <source>
        <dbReference type="SAM" id="MobiDB-lite"/>
    </source>
</evidence>
<proteinExistence type="predicted"/>
<organism evidence="2 3">
    <name type="scientific">Xenorhabdus vietnamensis</name>
    <dbReference type="NCBI Taxonomy" id="351656"/>
    <lineage>
        <taxon>Bacteria</taxon>
        <taxon>Pseudomonadati</taxon>
        <taxon>Pseudomonadota</taxon>
        <taxon>Gammaproteobacteria</taxon>
        <taxon>Enterobacterales</taxon>
        <taxon>Morganellaceae</taxon>
        <taxon>Xenorhabdus</taxon>
    </lineage>
</organism>
<dbReference type="EMBL" id="MUBJ01000053">
    <property type="protein sequence ID" value="OTA14106.1"/>
    <property type="molecule type" value="Genomic_DNA"/>
</dbReference>
<reference evidence="2 3" key="1">
    <citation type="submission" date="2016-10" db="EMBL/GenBank/DDBJ databases">
        <title>Systematic genetic and metabolomic analysis of Xenorhabdus and Photorhabdus spp., highlights the requirements for a dual symbiotic and pathogenic life style.</title>
        <authorList>
            <person name="Tobias N.J."/>
            <person name="Wolff H."/>
            <person name="Djahanschiri B."/>
            <person name="Pidot S.J."/>
            <person name="Stinear T.P."/>
            <person name="Ebersberger I."/>
            <person name="Bode H.B."/>
        </authorList>
    </citation>
    <scope>NUCLEOTIDE SEQUENCE [LARGE SCALE GENOMIC DNA]</scope>
    <source>
        <strain evidence="2 3">DSM 22392</strain>
    </source>
</reference>
<evidence type="ECO:0000313" key="3">
    <source>
        <dbReference type="Proteomes" id="UP000194350"/>
    </source>
</evidence>
<feature type="region of interest" description="Disordered" evidence="1">
    <location>
        <begin position="107"/>
        <end position="128"/>
    </location>
</feature>
<sequence>MLEWQFSKVTSTLLADGKDLCVNRKGFGSVHSGGDGSGSIGGGCNNASLSDSLTRNAFKRLHYPVDIIAQGVRWYLAYALSLRNLEEMMAGRGITVDHATSLDVTSGAPAQQGFSTTQKNRWLPMAEG</sequence>
<comment type="caution">
    <text evidence="2">The sequence shown here is derived from an EMBL/GenBank/DDBJ whole genome shotgun (WGS) entry which is preliminary data.</text>
</comment>
<feature type="compositionally biased region" description="Polar residues" evidence="1">
    <location>
        <begin position="107"/>
        <end position="120"/>
    </location>
</feature>
<gene>
    <name evidence="2" type="ORF">Xvie_03997</name>
</gene>
<accession>A0A1Y2S621</accession>
<keyword evidence="3" id="KW-1185">Reference proteome</keyword>
<evidence type="ECO:0000313" key="2">
    <source>
        <dbReference type="EMBL" id="OTA14106.1"/>
    </source>
</evidence>
<dbReference type="AlphaFoldDB" id="A0A1Y2S621"/>
<name>A0A1Y2S621_9GAMM</name>
<dbReference type="Proteomes" id="UP000194350">
    <property type="component" value="Unassembled WGS sequence"/>
</dbReference>